<dbReference type="AlphaFoldDB" id="A0A2P2MLM8"/>
<name>A0A2P2MLM8_RHIMU</name>
<dbReference type="EMBL" id="GGEC01050629">
    <property type="protein sequence ID" value="MBX31113.1"/>
    <property type="molecule type" value="Transcribed_RNA"/>
</dbReference>
<evidence type="ECO:0000313" key="1">
    <source>
        <dbReference type="EMBL" id="MBX31113.1"/>
    </source>
</evidence>
<sequence>MYCCDNYIIRRETEECWAISYQKRDRWCFT</sequence>
<organism evidence="1">
    <name type="scientific">Rhizophora mucronata</name>
    <name type="common">Asiatic mangrove</name>
    <dbReference type="NCBI Taxonomy" id="61149"/>
    <lineage>
        <taxon>Eukaryota</taxon>
        <taxon>Viridiplantae</taxon>
        <taxon>Streptophyta</taxon>
        <taxon>Embryophyta</taxon>
        <taxon>Tracheophyta</taxon>
        <taxon>Spermatophyta</taxon>
        <taxon>Magnoliopsida</taxon>
        <taxon>eudicotyledons</taxon>
        <taxon>Gunneridae</taxon>
        <taxon>Pentapetalae</taxon>
        <taxon>rosids</taxon>
        <taxon>fabids</taxon>
        <taxon>Malpighiales</taxon>
        <taxon>Rhizophoraceae</taxon>
        <taxon>Rhizophora</taxon>
    </lineage>
</organism>
<proteinExistence type="predicted"/>
<accession>A0A2P2MLM8</accession>
<protein>
    <submittedName>
        <fullName evidence="1">NHL repeat-containing protein 2</fullName>
    </submittedName>
</protein>
<reference evidence="1" key="1">
    <citation type="submission" date="2018-02" db="EMBL/GenBank/DDBJ databases">
        <title>Rhizophora mucronata_Transcriptome.</title>
        <authorList>
            <person name="Meera S.P."/>
            <person name="Sreeshan A."/>
            <person name="Augustine A."/>
        </authorList>
    </citation>
    <scope>NUCLEOTIDE SEQUENCE</scope>
    <source>
        <tissue evidence="1">Leaf</tissue>
    </source>
</reference>